<evidence type="ECO:0000256" key="1">
    <source>
        <dbReference type="ARBA" id="ARBA00004651"/>
    </source>
</evidence>
<gene>
    <name evidence="8" type="ORF">Cabys_3103</name>
    <name evidence="9" type="ORF">Calab_0301</name>
</gene>
<evidence type="ECO:0000256" key="7">
    <source>
        <dbReference type="SAM" id="Phobius"/>
    </source>
</evidence>
<evidence type="ECO:0000313" key="10">
    <source>
        <dbReference type="Proteomes" id="UP000004671"/>
    </source>
</evidence>
<dbReference type="STRING" id="880073.Cabys_3103"/>
<dbReference type="HOGENOM" id="CLU_146734_3_0_0"/>
<dbReference type="RefSeq" id="WP_006926846.1">
    <property type="nucleotide sequence ID" value="NZ_CM001402.1"/>
</dbReference>
<keyword evidence="2" id="KW-1003">Cell membrane</keyword>
<evidence type="ECO:0000313" key="9">
    <source>
        <dbReference type="EMBL" id="EHO39947.1"/>
    </source>
</evidence>
<keyword evidence="4 7" id="KW-1133">Transmembrane helix</keyword>
<accession>H1XPM6</accession>
<dbReference type="eggNOG" id="ENOG5031HPU">
    <property type="taxonomic scope" value="Bacteria"/>
</dbReference>
<dbReference type="AlphaFoldDB" id="H1XPM6"/>
<protein>
    <submittedName>
        <fullName evidence="9">Caa(3)-type oxidase, subunit IV</fullName>
    </submittedName>
    <submittedName>
        <fullName evidence="8">Cytochrome C oxidase subunit IV</fullName>
    </submittedName>
</protein>
<dbReference type="KEGG" id="caby:Cabys_3103"/>
<feature type="transmembrane region" description="Helical" evidence="7">
    <location>
        <begin position="69"/>
        <end position="90"/>
    </location>
</feature>
<dbReference type="Proteomes" id="UP000004671">
    <property type="component" value="Chromosome"/>
</dbReference>
<organism evidence="9 10">
    <name type="scientific">Caldithrix abyssi DSM 13497</name>
    <dbReference type="NCBI Taxonomy" id="880073"/>
    <lineage>
        <taxon>Bacteria</taxon>
        <taxon>Pseudomonadati</taxon>
        <taxon>Calditrichota</taxon>
        <taxon>Calditrichia</taxon>
        <taxon>Calditrichales</taxon>
        <taxon>Calditrichaceae</taxon>
        <taxon>Caldithrix</taxon>
    </lineage>
</organism>
<comment type="subcellular location">
    <subcellularLocation>
        <location evidence="1">Cell membrane</location>
        <topology evidence="1">Multi-pass membrane protein</topology>
    </subcellularLocation>
</comment>
<keyword evidence="10" id="KW-1185">Reference proteome</keyword>
<dbReference type="NCBIfam" id="TIGR02229">
    <property type="entry name" value="caa3_sub_IV"/>
    <property type="match status" value="1"/>
</dbReference>
<proteinExistence type="predicted"/>
<feature type="region of interest" description="Disordered" evidence="6">
    <location>
        <begin position="114"/>
        <end position="133"/>
    </location>
</feature>
<dbReference type="EMBL" id="CM001402">
    <property type="protein sequence ID" value="EHO39947.1"/>
    <property type="molecule type" value="Genomic_DNA"/>
</dbReference>
<keyword evidence="5 7" id="KW-0472">Membrane</keyword>
<dbReference type="EMBL" id="CP018099">
    <property type="protein sequence ID" value="APF19851.1"/>
    <property type="molecule type" value="Genomic_DNA"/>
</dbReference>
<dbReference type="OrthoDB" id="1495022at2"/>
<evidence type="ECO:0000256" key="2">
    <source>
        <dbReference type="ARBA" id="ARBA00022475"/>
    </source>
</evidence>
<dbReference type="InterPro" id="IPR005171">
    <property type="entry name" value="Cyt_c_oxidase_su4_prok"/>
</dbReference>
<dbReference type="GO" id="GO:0005886">
    <property type="term" value="C:plasma membrane"/>
    <property type="evidence" value="ECO:0007669"/>
    <property type="project" value="UniProtKB-SubCell"/>
</dbReference>
<feature type="transmembrane region" description="Helical" evidence="7">
    <location>
        <begin position="12"/>
        <end position="35"/>
    </location>
</feature>
<evidence type="ECO:0000256" key="4">
    <source>
        <dbReference type="ARBA" id="ARBA00022989"/>
    </source>
</evidence>
<reference evidence="8 11" key="2">
    <citation type="submission" date="2016-11" db="EMBL/GenBank/DDBJ databases">
        <title>Genomic analysis of Caldithrix abyssi and proposal of a novel bacterial phylum Caldithrichaeota.</title>
        <authorList>
            <person name="Kublanov I."/>
            <person name="Sigalova O."/>
            <person name="Gavrilov S."/>
            <person name="Lebedinsky A."/>
            <person name="Ivanova N."/>
            <person name="Daum C."/>
            <person name="Reddy T."/>
            <person name="Klenk H.P."/>
            <person name="Goker M."/>
            <person name="Reva O."/>
            <person name="Miroshnichenko M."/>
            <person name="Kyprides N."/>
            <person name="Woyke T."/>
            <person name="Gelfand M."/>
        </authorList>
    </citation>
    <scope>NUCLEOTIDE SEQUENCE [LARGE SCALE GENOMIC DNA]</scope>
    <source>
        <strain evidence="8 11">LF13</strain>
    </source>
</reference>
<evidence type="ECO:0000313" key="11">
    <source>
        <dbReference type="Proteomes" id="UP000183868"/>
    </source>
</evidence>
<dbReference type="InterPro" id="IPR011743">
    <property type="entry name" value="Caa3_sub_IV"/>
</dbReference>
<evidence type="ECO:0000313" key="8">
    <source>
        <dbReference type="EMBL" id="APF19851.1"/>
    </source>
</evidence>
<dbReference type="InParanoid" id="H1XPM6"/>
<sequence precursor="true">MSQNQKDHILPLKVYLLSGAALLLLTVVTVAISFVHLGPFNLAVAMLIASFKASIVALIFMHLAYDNKLFLSIFLISIAFVTVFIVLTMFDTLRRGDLYQESAKPIQEQSIIYQKEQSPEAPKAPVEANSKAN</sequence>
<reference evidence="9 10" key="1">
    <citation type="submission" date="2011-09" db="EMBL/GenBank/DDBJ databases">
        <title>The permanent draft genome of Caldithrix abyssi DSM 13497.</title>
        <authorList>
            <consortium name="US DOE Joint Genome Institute (JGI-PGF)"/>
            <person name="Lucas S."/>
            <person name="Han J."/>
            <person name="Lapidus A."/>
            <person name="Bruce D."/>
            <person name="Goodwin L."/>
            <person name="Pitluck S."/>
            <person name="Peters L."/>
            <person name="Kyrpides N."/>
            <person name="Mavromatis K."/>
            <person name="Ivanova N."/>
            <person name="Mikhailova N."/>
            <person name="Chertkov O."/>
            <person name="Detter J.C."/>
            <person name="Tapia R."/>
            <person name="Han C."/>
            <person name="Land M."/>
            <person name="Hauser L."/>
            <person name="Markowitz V."/>
            <person name="Cheng J.-F."/>
            <person name="Hugenholtz P."/>
            <person name="Woyke T."/>
            <person name="Wu D."/>
            <person name="Spring S."/>
            <person name="Brambilla E."/>
            <person name="Klenk H.-P."/>
            <person name="Eisen J.A."/>
        </authorList>
    </citation>
    <scope>NUCLEOTIDE SEQUENCE [LARGE SCALE GENOMIC DNA]</scope>
    <source>
        <strain evidence="9 10">DSM 13497</strain>
    </source>
</reference>
<name>H1XPM6_CALAY</name>
<evidence type="ECO:0000256" key="3">
    <source>
        <dbReference type="ARBA" id="ARBA00022692"/>
    </source>
</evidence>
<dbReference type="Proteomes" id="UP000183868">
    <property type="component" value="Chromosome"/>
</dbReference>
<keyword evidence="3 7" id="KW-0812">Transmembrane</keyword>
<feature type="transmembrane region" description="Helical" evidence="7">
    <location>
        <begin position="42"/>
        <end position="63"/>
    </location>
</feature>
<dbReference type="Pfam" id="PF03626">
    <property type="entry name" value="COX4_pro"/>
    <property type="match status" value="1"/>
</dbReference>
<evidence type="ECO:0000256" key="5">
    <source>
        <dbReference type="ARBA" id="ARBA00023136"/>
    </source>
</evidence>
<dbReference type="PaxDb" id="880073-Calab_0301"/>
<evidence type="ECO:0000256" key="6">
    <source>
        <dbReference type="SAM" id="MobiDB-lite"/>
    </source>
</evidence>